<dbReference type="PROSITE" id="PS00622">
    <property type="entry name" value="HTH_LUXR_1"/>
    <property type="match status" value="1"/>
</dbReference>
<keyword evidence="3" id="KW-0238">DNA-binding</keyword>
<feature type="domain" description="Response regulatory" evidence="7">
    <location>
        <begin position="3"/>
        <end position="119"/>
    </location>
</feature>
<dbReference type="SMART" id="SM00421">
    <property type="entry name" value="HTH_LUXR"/>
    <property type="match status" value="1"/>
</dbReference>
<keyword evidence="2" id="KW-0805">Transcription regulation</keyword>
<dbReference type="PROSITE" id="PS50043">
    <property type="entry name" value="HTH_LUXR_2"/>
    <property type="match status" value="1"/>
</dbReference>
<dbReference type="SMART" id="SM00448">
    <property type="entry name" value="REC"/>
    <property type="match status" value="1"/>
</dbReference>
<accession>A0ABY4L4Q9</accession>
<dbReference type="SUPFAM" id="SSF52172">
    <property type="entry name" value="CheY-like"/>
    <property type="match status" value="1"/>
</dbReference>
<keyword evidence="9" id="KW-1185">Reference proteome</keyword>
<dbReference type="CDD" id="cd06170">
    <property type="entry name" value="LuxR_C_like"/>
    <property type="match status" value="1"/>
</dbReference>
<dbReference type="PROSITE" id="PS50110">
    <property type="entry name" value="RESPONSE_REGULATORY"/>
    <property type="match status" value="1"/>
</dbReference>
<dbReference type="InterPro" id="IPR016032">
    <property type="entry name" value="Sig_transdc_resp-reg_C-effctor"/>
</dbReference>
<evidence type="ECO:0000256" key="3">
    <source>
        <dbReference type="ARBA" id="ARBA00023125"/>
    </source>
</evidence>
<gene>
    <name evidence="8" type="ORF">FOF52_08810</name>
</gene>
<dbReference type="SUPFAM" id="SSF46894">
    <property type="entry name" value="C-terminal effector domain of the bipartite response regulators"/>
    <property type="match status" value="1"/>
</dbReference>
<evidence type="ECO:0000256" key="4">
    <source>
        <dbReference type="ARBA" id="ARBA00023163"/>
    </source>
</evidence>
<dbReference type="InterPro" id="IPR058245">
    <property type="entry name" value="NreC/VraR/RcsB-like_REC"/>
</dbReference>
<dbReference type="PRINTS" id="PR00038">
    <property type="entry name" value="HTHLUXR"/>
</dbReference>
<evidence type="ECO:0000313" key="8">
    <source>
        <dbReference type="EMBL" id="UPT21047.1"/>
    </source>
</evidence>
<dbReference type="EMBL" id="CP051627">
    <property type="protein sequence ID" value="UPT21047.1"/>
    <property type="molecule type" value="Genomic_DNA"/>
</dbReference>
<organism evidence="8 9">
    <name type="scientific">Thermobifida alba</name>
    <name type="common">Thermomonospora alba</name>
    <dbReference type="NCBI Taxonomy" id="53522"/>
    <lineage>
        <taxon>Bacteria</taxon>
        <taxon>Bacillati</taxon>
        <taxon>Actinomycetota</taxon>
        <taxon>Actinomycetes</taxon>
        <taxon>Streptosporangiales</taxon>
        <taxon>Nocardiopsidaceae</taxon>
        <taxon>Thermobifida</taxon>
    </lineage>
</organism>
<evidence type="ECO:0000259" key="6">
    <source>
        <dbReference type="PROSITE" id="PS50043"/>
    </source>
</evidence>
<feature type="domain" description="HTH luxR-type" evidence="6">
    <location>
        <begin position="148"/>
        <end position="213"/>
    </location>
</feature>
<evidence type="ECO:0000256" key="5">
    <source>
        <dbReference type="PROSITE-ProRule" id="PRU00169"/>
    </source>
</evidence>
<feature type="modified residue" description="4-aspartylphosphate" evidence="5">
    <location>
        <position position="54"/>
    </location>
</feature>
<dbReference type="InterPro" id="IPR000792">
    <property type="entry name" value="Tscrpt_reg_LuxR_C"/>
</dbReference>
<dbReference type="Gene3D" id="3.40.50.2300">
    <property type="match status" value="1"/>
</dbReference>
<sequence>MISVLVVDDEQLVRSGLRMILESAPDVEVVGEAADGAEAVERARELRPDVVLLDIRMPGVDGLTAAARLAELPDPPRVVLLTTFDLDEYVHRGLRAKAVGFLLKDTPPRDLVAAVRTVHEGNAMLAPSVTKRMLERFAAPGGDGAAQAARQLEVLSERERAVLLGVARGLSNAEVGAELGMREATVKAHVSRILTKLGKSNRVQIAILAHDAGWV</sequence>
<evidence type="ECO:0000313" key="9">
    <source>
        <dbReference type="Proteomes" id="UP000832041"/>
    </source>
</evidence>
<dbReference type="PANTHER" id="PTHR43214:SF24">
    <property type="entry name" value="TRANSCRIPTIONAL REGULATORY PROTEIN NARL-RELATED"/>
    <property type="match status" value="1"/>
</dbReference>
<protein>
    <submittedName>
        <fullName evidence="8">Response regulator transcription factor</fullName>
    </submittedName>
</protein>
<evidence type="ECO:0000259" key="7">
    <source>
        <dbReference type="PROSITE" id="PS50110"/>
    </source>
</evidence>
<proteinExistence type="predicted"/>
<dbReference type="InterPro" id="IPR011006">
    <property type="entry name" value="CheY-like_superfamily"/>
</dbReference>
<dbReference type="CDD" id="cd17535">
    <property type="entry name" value="REC_NarL-like"/>
    <property type="match status" value="1"/>
</dbReference>
<keyword evidence="4" id="KW-0804">Transcription</keyword>
<dbReference type="InterPro" id="IPR039420">
    <property type="entry name" value="WalR-like"/>
</dbReference>
<evidence type="ECO:0000256" key="2">
    <source>
        <dbReference type="ARBA" id="ARBA00023015"/>
    </source>
</evidence>
<evidence type="ECO:0000256" key="1">
    <source>
        <dbReference type="ARBA" id="ARBA00022553"/>
    </source>
</evidence>
<dbReference type="PANTHER" id="PTHR43214">
    <property type="entry name" value="TWO-COMPONENT RESPONSE REGULATOR"/>
    <property type="match status" value="1"/>
</dbReference>
<dbReference type="Pfam" id="PF00072">
    <property type="entry name" value="Response_reg"/>
    <property type="match status" value="1"/>
</dbReference>
<dbReference type="Proteomes" id="UP000832041">
    <property type="component" value="Chromosome"/>
</dbReference>
<dbReference type="RefSeq" id="WP_248593350.1">
    <property type="nucleotide sequence ID" value="NZ_BAABEB010000027.1"/>
</dbReference>
<keyword evidence="1 5" id="KW-0597">Phosphoprotein</keyword>
<reference evidence="8 9" key="1">
    <citation type="submission" date="2020-04" db="EMBL/GenBank/DDBJ databases">
        <title>Thermobifida alba genome sequencing and assembly.</title>
        <authorList>
            <person name="Luzics S."/>
            <person name="Horvath B."/>
            <person name="Nagy I."/>
            <person name="Toth A."/>
            <person name="Nagy I."/>
            <person name="Kukolya J."/>
        </authorList>
    </citation>
    <scope>NUCLEOTIDE SEQUENCE [LARGE SCALE GENOMIC DNA]</scope>
    <source>
        <strain evidence="8 9">DSM 43795</strain>
    </source>
</reference>
<name>A0ABY4L4Q9_THEAE</name>
<dbReference type="Pfam" id="PF00196">
    <property type="entry name" value="GerE"/>
    <property type="match status" value="1"/>
</dbReference>
<dbReference type="InterPro" id="IPR001789">
    <property type="entry name" value="Sig_transdc_resp-reg_receiver"/>
</dbReference>